<accession>A0A1B6L0D7</accession>
<evidence type="ECO:0008006" key="3">
    <source>
        <dbReference type="Google" id="ProtNLM"/>
    </source>
</evidence>
<proteinExistence type="predicted"/>
<feature type="non-terminal residue" evidence="2">
    <location>
        <position position="197"/>
    </location>
</feature>
<sequence length="197" mass="21101">STPVESQIEKNLMSAIDDFNSFLTEEPVTQEQVIDVSSPVELFSPVEPKATKTVTYQMLTPADEPKLTKSDLYVTGVDEVAQDPISPVEVDKQEVTKVDESPIALLQPVAAEEPVAEVAPEPEKIVLPEEIVLAKSEPIQSQVVTETLITALEEISEVPSVTVTEAPMSAGTPPTTPAPGVEDSQDDSHKTDILVAA</sequence>
<gene>
    <name evidence="2" type="ORF">g.30931</name>
</gene>
<reference evidence="2" key="1">
    <citation type="submission" date="2015-11" db="EMBL/GenBank/DDBJ databases">
        <title>De novo transcriptome assembly of four potential Pierce s Disease insect vectors from Arizona vineyards.</title>
        <authorList>
            <person name="Tassone E.E."/>
        </authorList>
    </citation>
    <scope>NUCLEOTIDE SEQUENCE</scope>
</reference>
<evidence type="ECO:0000256" key="1">
    <source>
        <dbReference type="SAM" id="MobiDB-lite"/>
    </source>
</evidence>
<dbReference type="EMBL" id="GEBQ01022866">
    <property type="protein sequence ID" value="JAT17111.1"/>
    <property type="molecule type" value="Transcribed_RNA"/>
</dbReference>
<evidence type="ECO:0000313" key="2">
    <source>
        <dbReference type="EMBL" id="JAT17111.1"/>
    </source>
</evidence>
<organism evidence="2">
    <name type="scientific">Graphocephala atropunctata</name>
    <dbReference type="NCBI Taxonomy" id="36148"/>
    <lineage>
        <taxon>Eukaryota</taxon>
        <taxon>Metazoa</taxon>
        <taxon>Ecdysozoa</taxon>
        <taxon>Arthropoda</taxon>
        <taxon>Hexapoda</taxon>
        <taxon>Insecta</taxon>
        <taxon>Pterygota</taxon>
        <taxon>Neoptera</taxon>
        <taxon>Paraneoptera</taxon>
        <taxon>Hemiptera</taxon>
        <taxon>Auchenorrhyncha</taxon>
        <taxon>Membracoidea</taxon>
        <taxon>Cicadellidae</taxon>
        <taxon>Cicadellinae</taxon>
        <taxon>Cicadellini</taxon>
        <taxon>Graphocephala</taxon>
    </lineage>
</organism>
<feature type="compositionally biased region" description="Basic and acidic residues" evidence="1">
    <location>
        <begin position="186"/>
        <end position="197"/>
    </location>
</feature>
<feature type="non-terminal residue" evidence="2">
    <location>
        <position position="1"/>
    </location>
</feature>
<feature type="region of interest" description="Disordered" evidence="1">
    <location>
        <begin position="160"/>
        <end position="197"/>
    </location>
</feature>
<protein>
    <recommendedName>
        <fullName evidence="3">Ataxin-2 C-terminal domain-containing protein</fullName>
    </recommendedName>
</protein>
<name>A0A1B6L0D7_9HEMI</name>
<dbReference type="AlphaFoldDB" id="A0A1B6L0D7"/>